<evidence type="ECO:0000256" key="1">
    <source>
        <dbReference type="ARBA" id="ARBA00001947"/>
    </source>
</evidence>
<evidence type="ECO:0000313" key="6">
    <source>
        <dbReference type="EMBL" id="SDD95101.1"/>
    </source>
</evidence>
<dbReference type="OrthoDB" id="237949at2"/>
<dbReference type="AlphaFoldDB" id="A0A1G6YXQ6"/>
<dbReference type="GO" id="GO:0004559">
    <property type="term" value="F:alpha-mannosidase activity"/>
    <property type="evidence" value="ECO:0007669"/>
    <property type="project" value="InterPro"/>
</dbReference>
<protein>
    <submittedName>
        <fullName evidence="6">Glycosyl hydrolases family 38 C-terminal domain-containing protein</fullName>
    </submittedName>
</protein>
<organism evidence="6 7">
    <name type="scientific">Auraticoccus monumenti</name>
    <dbReference type="NCBI Taxonomy" id="675864"/>
    <lineage>
        <taxon>Bacteria</taxon>
        <taxon>Bacillati</taxon>
        <taxon>Actinomycetota</taxon>
        <taxon>Actinomycetes</taxon>
        <taxon>Propionibacteriales</taxon>
        <taxon>Propionibacteriaceae</taxon>
        <taxon>Auraticoccus</taxon>
    </lineage>
</organism>
<dbReference type="SUPFAM" id="SSF74650">
    <property type="entry name" value="Galactose mutarotase-like"/>
    <property type="match status" value="1"/>
</dbReference>
<feature type="region of interest" description="Disordered" evidence="3">
    <location>
        <begin position="651"/>
        <end position="679"/>
    </location>
</feature>
<dbReference type="EMBL" id="LT629688">
    <property type="protein sequence ID" value="SDD95101.1"/>
    <property type="molecule type" value="Genomic_DNA"/>
</dbReference>
<dbReference type="Pfam" id="PF01074">
    <property type="entry name" value="Glyco_hydro_38N"/>
    <property type="match status" value="1"/>
</dbReference>
<sequence>MPDKALVAAVPWSGDDARAGLLRYAACAELVLDDVLLRVVCEPLLTRDDSGRRLRSIRLDLEGLGTVTADEVRLTAADGTEVPLRPVEAPTGSLRLLVPAAEEEQRLRLSLPGRGAAAVVELVTDVVREWTIHLVHHSHLDIGYTDPQPRIQAEQRSYLDSALDLCRATDDWPEESRFRWAVESLWTFEQWAALRPRSDVEELLERVRDGQVELTAMPYNLHTDTCSTDELHELLRTAREVRDRHGVDFSSAMQTDVPGTVAGFPDALAEVGVRYLSVANNWAGRSMPHTNGGDDLPQLFWWTTPAGNRVLVWMTDSPHGLAYLEGPFLGFSEDYESVDRLLPAYLTSNARNPYPFPPGVFGWHGDPVSTREPYPWDVLHLRTQGWIGDNGPARLAAAEIVRRWNETWEWPRLRTSTNEEFFTDAEHRLGDRLPTFEGDWGDWWVEGVGSAALPQALVRGAQARVTDAQVLSQAARLLGGEANDTEVDQARDTYRSISLFNEHTWGASNSWLSGDEGADSGELQWHWKAAHALAAQERSEAFLEKSAAVLGAQLPTGPGAVVSVHAVNTQAVPRTSTVRFLLRESLVPTAAPVEVRDGRSGAPLPFVEEAQHNRTHREAGRWLRVHVPDVPALGVVSLDVHILGLAAATSSSSPATDEGLPGRDATHDAGSPHPPELPRSELLTLRNEHLQVRFDERRSCIASIVELATGRELVEPDAVVGFNAYVYDTYGTAGGYNHLSNKTSTGPQLELLGSRSLARPCAVLERVDDGVEQRLVVEFAADGVDRGQVTLRLRRGEPVLHIENRLWKPTTMTKESAFFAFPFAGEEPTLRYEISGGVTGDGLAHVPGAPQHMRAVRDWVTVSDTDSSVAWVTRDAPLVHPHVIALPYAPFPDSTSPREPGTVYSWVHNNVWDTNFPVQQGFDATFSYAVGVDGGRGLSREGLAVATAAEAVHPLVGVVARGPASPEAPAGRQLLTLDDDRVKVVSVCAGERGGVQVRLQSFADEAVQVRLGVPFASAEALLTTYLGDLVSALETDGRDVLVPLPRLGSLAVELTGVGDRV</sequence>
<name>A0A1G6YXQ6_9ACTN</name>
<keyword evidence="7" id="KW-1185">Reference proteome</keyword>
<feature type="domain" description="Glycosyl hydrolase family 38 C-terminal" evidence="5">
    <location>
        <begin position="685"/>
        <end position="839"/>
    </location>
</feature>
<dbReference type="CDD" id="cd10791">
    <property type="entry name" value="GH38N_AMII_like_1"/>
    <property type="match status" value="1"/>
</dbReference>
<evidence type="ECO:0000259" key="4">
    <source>
        <dbReference type="Pfam" id="PF01074"/>
    </source>
</evidence>
<dbReference type="InterPro" id="IPR027291">
    <property type="entry name" value="Glyco_hydro_38_N_sf"/>
</dbReference>
<evidence type="ECO:0000256" key="3">
    <source>
        <dbReference type="SAM" id="MobiDB-lite"/>
    </source>
</evidence>
<dbReference type="GO" id="GO:0030246">
    <property type="term" value="F:carbohydrate binding"/>
    <property type="evidence" value="ECO:0007669"/>
    <property type="project" value="InterPro"/>
</dbReference>
<comment type="cofactor">
    <cofactor evidence="1">
        <name>Zn(2+)</name>
        <dbReference type="ChEBI" id="CHEBI:29105"/>
    </cofactor>
</comment>
<dbReference type="RefSeq" id="WP_090593178.1">
    <property type="nucleotide sequence ID" value="NZ_LT629688.1"/>
</dbReference>
<gene>
    <name evidence="6" type="ORF">SAMN04489747_2128</name>
</gene>
<dbReference type="STRING" id="675864.SAMN04489747_2128"/>
<dbReference type="PANTHER" id="PTHR11607:SF3">
    <property type="entry name" value="LYSOSOMAL ALPHA-MANNOSIDASE"/>
    <property type="match status" value="1"/>
</dbReference>
<dbReference type="InterPro" id="IPR011682">
    <property type="entry name" value="Glyco_hydro_38_C"/>
</dbReference>
<dbReference type="GO" id="GO:0006013">
    <property type="term" value="P:mannose metabolic process"/>
    <property type="evidence" value="ECO:0007669"/>
    <property type="project" value="InterPro"/>
</dbReference>
<evidence type="ECO:0000256" key="2">
    <source>
        <dbReference type="ARBA" id="ARBA00022833"/>
    </source>
</evidence>
<dbReference type="InterPro" id="IPR011330">
    <property type="entry name" value="Glyco_hydro/deAcase_b/a-brl"/>
</dbReference>
<evidence type="ECO:0000313" key="7">
    <source>
        <dbReference type="Proteomes" id="UP000198546"/>
    </source>
</evidence>
<keyword evidence="2" id="KW-0862">Zinc</keyword>
<dbReference type="SUPFAM" id="SSF88713">
    <property type="entry name" value="Glycoside hydrolase/deacetylase"/>
    <property type="match status" value="1"/>
</dbReference>
<dbReference type="Proteomes" id="UP000198546">
    <property type="component" value="Chromosome i"/>
</dbReference>
<dbReference type="PANTHER" id="PTHR11607">
    <property type="entry name" value="ALPHA-MANNOSIDASE"/>
    <property type="match status" value="1"/>
</dbReference>
<dbReference type="InterPro" id="IPR011013">
    <property type="entry name" value="Gal_mutarotase_sf_dom"/>
</dbReference>
<proteinExistence type="predicted"/>
<dbReference type="InterPro" id="IPR050843">
    <property type="entry name" value="Glycosyl_Hydrlase_38"/>
</dbReference>
<evidence type="ECO:0000259" key="5">
    <source>
        <dbReference type="Pfam" id="PF07748"/>
    </source>
</evidence>
<dbReference type="Gene3D" id="3.20.110.10">
    <property type="entry name" value="Glycoside hydrolase 38, N terminal domain"/>
    <property type="match status" value="1"/>
</dbReference>
<accession>A0A1G6YXQ6</accession>
<keyword evidence="6" id="KW-0378">Hydrolase</keyword>
<dbReference type="InterPro" id="IPR000602">
    <property type="entry name" value="Glyco_hydro_38_N"/>
</dbReference>
<dbReference type="Pfam" id="PF07748">
    <property type="entry name" value="Glyco_hydro_38C"/>
    <property type="match status" value="1"/>
</dbReference>
<feature type="domain" description="Glycoside hydrolase family 38 N-terminal" evidence="4">
    <location>
        <begin position="131"/>
        <end position="435"/>
    </location>
</feature>
<reference evidence="6 7" key="1">
    <citation type="submission" date="2016-10" db="EMBL/GenBank/DDBJ databases">
        <authorList>
            <person name="de Groot N.N."/>
        </authorList>
    </citation>
    <scope>NUCLEOTIDE SEQUENCE [LARGE SCALE GENOMIC DNA]</scope>
    <source>
        <strain evidence="6 7">MON 2.2</strain>
    </source>
</reference>